<dbReference type="EMBL" id="JAGSPC010000001">
    <property type="protein sequence ID" value="MBV7258287.1"/>
    <property type="molecule type" value="Genomic_DNA"/>
</dbReference>
<dbReference type="RefSeq" id="WP_218403623.1">
    <property type="nucleotide sequence ID" value="NZ_JAGSPC010000001.1"/>
</dbReference>
<comment type="caution">
    <text evidence="1">The sequence shown here is derived from an EMBL/GenBank/DDBJ whole genome shotgun (WGS) entry which is preliminary data.</text>
</comment>
<gene>
    <name evidence="1" type="ORF">KCG46_01710</name>
</gene>
<evidence type="ECO:0000313" key="1">
    <source>
        <dbReference type="EMBL" id="MBV7258287.1"/>
    </source>
</evidence>
<protein>
    <submittedName>
        <fullName evidence="1">Nucleotidyltransferase family protein</fullName>
    </submittedName>
</protein>
<evidence type="ECO:0000313" key="2">
    <source>
        <dbReference type="Proteomes" id="UP001138681"/>
    </source>
</evidence>
<organism evidence="1 2">
    <name type="scientific">Erythrobacter crassostreae</name>
    <dbReference type="NCBI Taxonomy" id="2828328"/>
    <lineage>
        <taxon>Bacteria</taxon>
        <taxon>Pseudomonadati</taxon>
        <taxon>Pseudomonadota</taxon>
        <taxon>Alphaproteobacteria</taxon>
        <taxon>Sphingomonadales</taxon>
        <taxon>Erythrobacteraceae</taxon>
        <taxon>Erythrobacter/Porphyrobacter group</taxon>
        <taxon>Erythrobacter</taxon>
    </lineage>
</organism>
<proteinExistence type="predicted"/>
<dbReference type="AlphaFoldDB" id="A0A9X1F1B0"/>
<sequence>MMTQVEAIDRYFAGCIRCVLNGQTAPAWPVGLDTQSSAAKQRLEYHGIALLLAQSAPPLTGWPKDLADTLQDEARLQALWEADHIVAVARLIESLHQADITSLVMKGTALAYSIYPEPALRRRGDTDLLIESDKRDEVREVFRQCGFDPGADRRVLQEDWVFHSPAGFSHQIDLHWAPSSSMAISGGIACDHPRQRAIALPSLSPNAMGTGLIDTFVQTCINRTAHEAFGYLIEGEKLFEGDRLIWAVDLHSLALRFSAADWQALTRIAARWGAAQSVLSGINFAQRALDTEIPRTVIRELTSSAQSANSVSTHYNEASPLRRLTDDLEAAAGMSLKLAVLTEHTLPSRRFMQSRYPGSASWPLPALHLRRFLDGTVRMLLGSRR</sequence>
<name>A0A9X1F1B0_9SPHN</name>
<dbReference type="Proteomes" id="UP001138681">
    <property type="component" value="Unassembled WGS sequence"/>
</dbReference>
<dbReference type="InterPro" id="IPR039498">
    <property type="entry name" value="NTP_transf_5"/>
</dbReference>
<dbReference type="Pfam" id="PF14907">
    <property type="entry name" value="NTP_transf_5"/>
    <property type="match status" value="1"/>
</dbReference>
<accession>A0A9X1F1B0</accession>
<keyword evidence="2" id="KW-1185">Reference proteome</keyword>
<reference evidence="1" key="1">
    <citation type="submission" date="2021-04" db="EMBL/GenBank/DDBJ databases">
        <authorList>
            <person name="Pira H."/>
            <person name="Risdian C."/>
            <person name="Wink J."/>
        </authorList>
    </citation>
    <scope>NUCLEOTIDE SEQUENCE</scope>
    <source>
        <strain evidence="1">WH158</strain>
    </source>
</reference>